<organism evidence="1 2">
    <name type="scientific">Shewanella electrodiphila</name>
    <dbReference type="NCBI Taxonomy" id="934143"/>
    <lineage>
        <taxon>Bacteria</taxon>
        <taxon>Pseudomonadati</taxon>
        <taxon>Pseudomonadota</taxon>
        <taxon>Gammaproteobacteria</taxon>
        <taxon>Alteromonadales</taxon>
        <taxon>Shewanellaceae</taxon>
        <taxon>Shewanella</taxon>
    </lineage>
</organism>
<dbReference type="InterPro" id="IPR027417">
    <property type="entry name" value="P-loop_NTPase"/>
</dbReference>
<dbReference type="SUPFAM" id="SSF52540">
    <property type="entry name" value="P-loop containing nucleoside triphosphate hydrolases"/>
    <property type="match status" value="1"/>
</dbReference>
<accession>A0ABT0KQ97</accession>
<protein>
    <submittedName>
        <fullName evidence="1">ATP-binding protein</fullName>
    </submittedName>
</protein>
<reference evidence="1 2" key="1">
    <citation type="submission" date="2022-01" db="EMBL/GenBank/DDBJ databases">
        <title>Whole genome-based taxonomy of the Shewanellaceae.</title>
        <authorList>
            <person name="Martin-Rodriguez A.J."/>
        </authorList>
    </citation>
    <scope>NUCLEOTIDE SEQUENCE [LARGE SCALE GENOMIC DNA]</scope>
    <source>
        <strain evidence="1 2">DSM 24955</strain>
    </source>
</reference>
<dbReference type="PANTHER" id="PTHR13308">
    <property type="entry name" value="NEDD4-BINDING PROTEIN 2-LIKE 1"/>
    <property type="match status" value="1"/>
</dbReference>
<dbReference type="Proteomes" id="UP001202134">
    <property type="component" value="Unassembled WGS sequence"/>
</dbReference>
<keyword evidence="1" id="KW-0547">Nucleotide-binding</keyword>
<dbReference type="GO" id="GO:0005524">
    <property type="term" value="F:ATP binding"/>
    <property type="evidence" value="ECO:0007669"/>
    <property type="project" value="UniProtKB-KW"/>
</dbReference>
<dbReference type="Gene3D" id="3.40.50.300">
    <property type="entry name" value="P-loop containing nucleotide triphosphate hydrolases"/>
    <property type="match status" value="1"/>
</dbReference>
<dbReference type="InterPro" id="IPR026302">
    <property type="entry name" value="NEDD4-bd_p2"/>
</dbReference>
<proteinExistence type="predicted"/>
<evidence type="ECO:0000313" key="1">
    <source>
        <dbReference type="EMBL" id="MCL1045809.1"/>
    </source>
</evidence>
<comment type="caution">
    <text evidence="1">The sequence shown here is derived from an EMBL/GenBank/DDBJ whole genome shotgun (WGS) entry which is preliminary data.</text>
</comment>
<gene>
    <name evidence="1" type="ORF">L2737_10780</name>
</gene>
<sequence length="153" mass="17391">MSDQQGKLAIIMRGLPGSGKSYWVNTYLKGLGLEQANHIKQYGYFSTDSFFVKEGHYKFNPKLLSQYHQANLTAFINAMANNEPTVICDNTNVAKWEFMAYEAAAKSLGYQVRVLLIGSPKDPHHQQLCAQRNNHKVPLNHIKTMARLFELDD</sequence>
<dbReference type="PANTHER" id="PTHR13308:SF40">
    <property type="entry name" value="NEDD4-BINDING PROTEIN 2-LIKE 1"/>
    <property type="match status" value="1"/>
</dbReference>
<evidence type="ECO:0000313" key="2">
    <source>
        <dbReference type="Proteomes" id="UP001202134"/>
    </source>
</evidence>
<keyword evidence="1" id="KW-0067">ATP-binding</keyword>
<dbReference type="EMBL" id="JAKIKU010000005">
    <property type="protein sequence ID" value="MCL1045809.1"/>
    <property type="molecule type" value="Genomic_DNA"/>
</dbReference>
<keyword evidence="2" id="KW-1185">Reference proteome</keyword>
<dbReference type="RefSeq" id="WP_248955700.1">
    <property type="nucleotide sequence ID" value="NZ_JAKIKU010000005.1"/>
</dbReference>
<name>A0ABT0KQ97_9GAMM</name>
<dbReference type="Pfam" id="PF13671">
    <property type="entry name" value="AAA_33"/>
    <property type="match status" value="1"/>
</dbReference>